<accession>A0A183DED8</accession>
<dbReference type="WBParaSite" id="GPUH_0000708801-mRNA-1">
    <property type="protein sequence ID" value="GPUH_0000708801-mRNA-1"/>
    <property type="gene ID" value="GPUH_0000708801"/>
</dbReference>
<organism evidence="1">
    <name type="scientific">Gongylonema pulchrum</name>
    <dbReference type="NCBI Taxonomy" id="637853"/>
    <lineage>
        <taxon>Eukaryota</taxon>
        <taxon>Metazoa</taxon>
        <taxon>Ecdysozoa</taxon>
        <taxon>Nematoda</taxon>
        <taxon>Chromadorea</taxon>
        <taxon>Rhabditida</taxon>
        <taxon>Spirurina</taxon>
        <taxon>Spiruromorpha</taxon>
        <taxon>Spiruroidea</taxon>
        <taxon>Gongylonematidae</taxon>
        <taxon>Gongylonema</taxon>
    </lineage>
</organism>
<proteinExistence type="predicted"/>
<protein>
    <submittedName>
        <fullName evidence="1">Nuclear receptor domain-containing protein</fullName>
    </submittedName>
</protein>
<reference evidence="1" key="1">
    <citation type="submission" date="2016-06" db="UniProtKB">
        <authorList>
            <consortium name="WormBaseParasite"/>
        </authorList>
    </citation>
    <scope>IDENTIFICATION</scope>
</reference>
<evidence type="ECO:0000313" key="1">
    <source>
        <dbReference type="WBParaSite" id="GPUH_0000708801-mRNA-1"/>
    </source>
</evidence>
<dbReference type="AlphaFoldDB" id="A0A183DED8"/>
<name>A0A183DED8_9BILA</name>
<sequence length="116" mass="12618">LPSADARSNVASPLATVPAPADVDHSISYNNAAFFATSGATGLGGLNSSRSSEISRSEAIDLYRFAVFVRFCCAVIQRCYRGQKRTLSRGRPRVCFQKRVNFANRFQLAVREAGSL</sequence>